<accession>A0ABS6YH51</accession>
<dbReference type="PANTHER" id="PTHR21021:SF15">
    <property type="entry name" value="FREE METHIONINE-R-SULFOXIDE REDUCTASE"/>
    <property type="match status" value="1"/>
</dbReference>
<dbReference type="EMBL" id="JAHXCT010000008">
    <property type="protein sequence ID" value="MBW4770059.1"/>
    <property type="molecule type" value="Genomic_DNA"/>
</dbReference>
<dbReference type="InterPro" id="IPR003018">
    <property type="entry name" value="GAF"/>
</dbReference>
<dbReference type="Proteomes" id="UP000788426">
    <property type="component" value="Unassembled WGS sequence"/>
</dbReference>
<evidence type="ECO:0000259" key="1">
    <source>
        <dbReference type="Pfam" id="PF13185"/>
    </source>
</evidence>
<reference evidence="2 3" key="1">
    <citation type="submission" date="2021-07" db="EMBL/GenBank/DDBJ databases">
        <title>Genomic diversity and antimicrobial resistance of Prevotella spp. isolated from chronic lung disease airways.</title>
        <authorList>
            <person name="Webb K.A."/>
            <person name="Olagoke O.S."/>
            <person name="Baird T."/>
            <person name="Neill J."/>
            <person name="Pham A."/>
            <person name="Wells T.J."/>
            <person name="Ramsay K.A."/>
            <person name="Bell S.C."/>
            <person name="Sarovich D.S."/>
            <person name="Price E.P."/>
        </authorList>
    </citation>
    <scope>NUCLEOTIDE SEQUENCE [LARGE SCALE GENOMIC DNA]</scope>
    <source>
        <strain evidence="2 3">SCHI0011.S.12</strain>
    </source>
</reference>
<name>A0ABS6YH51_9BACT</name>
<organism evidence="2 3">
    <name type="scientific">Hoylesella nanceiensis</name>
    <dbReference type="NCBI Taxonomy" id="425941"/>
    <lineage>
        <taxon>Bacteria</taxon>
        <taxon>Pseudomonadati</taxon>
        <taxon>Bacteroidota</taxon>
        <taxon>Bacteroidia</taxon>
        <taxon>Bacteroidales</taxon>
        <taxon>Prevotellaceae</taxon>
        <taxon>Hoylesella</taxon>
    </lineage>
</organism>
<dbReference type="Pfam" id="PF13185">
    <property type="entry name" value="GAF_2"/>
    <property type="match status" value="1"/>
</dbReference>
<gene>
    <name evidence="2" type="ORF">KZO38_09875</name>
</gene>
<protein>
    <submittedName>
        <fullName evidence="2">GAF domain-containing protein</fullName>
    </submittedName>
</protein>
<comment type="caution">
    <text evidence="2">The sequence shown here is derived from an EMBL/GenBank/DDBJ whole genome shotgun (WGS) entry which is preliminary data.</text>
</comment>
<dbReference type="RefSeq" id="WP_219482274.1">
    <property type="nucleotide sequence ID" value="NZ_JAHXCT010000008.1"/>
</dbReference>
<dbReference type="PANTHER" id="PTHR21021">
    <property type="entry name" value="GAF/PUTATIVE CYTOSKELETAL PROTEIN"/>
    <property type="match status" value="1"/>
</dbReference>
<dbReference type="InterPro" id="IPR051330">
    <property type="entry name" value="Phosphatase_reg/MetRdx"/>
</dbReference>
<proteinExistence type="predicted"/>
<evidence type="ECO:0000313" key="3">
    <source>
        <dbReference type="Proteomes" id="UP000788426"/>
    </source>
</evidence>
<evidence type="ECO:0000313" key="2">
    <source>
        <dbReference type="EMBL" id="MBW4770059.1"/>
    </source>
</evidence>
<feature type="domain" description="GAF" evidence="1">
    <location>
        <begin position="45"/>
        <end position="148"/>
    </location>
</feature>
<keyword evidence="3" id="KW-1185">Reference proteome</keyword>
<sequence length="151" mass="16656">MTKTEQYTQLIPQIKALIEQQSNIVGALCNVTALLKEAFDYYFWVGFYIVKDQSLQLGPFQGSVACYTIAKGKGVCGTSWDSQKTIIVDDVEQFKGHIACSSLSRSEIVVPIFKDNEVVAVIDVDSKDLASFDEHDAKGLETIAQLVAPLF</sequence>